<evidence type="ECO:0000313" key="1">
    <source>
        <dbReference type="EMBL" id="SDU92081.1"/>
    </source>
</evidence>
<accession>A0A1H2MGP8</accession>
<proteinExistence type="predicted"/>
<dbReference type="EMBL" id="LT629797">
    <property type="protein sequence ID" value="SDU92081.1"/>
    <property type="molecule type" value="Genomic_DNA"/>
</dbReference>
<dbReference type="AlphaFoldDB" id="A0A1H2MGP8"/>
<keyword evidence="2" id="KW-1185">Reference proteome</keyword>
<evidence type="ECO:0000313" key="2">
    <source>
        <dbReference type="Proteomes" id="UP000198675"/>
    </source>
</evidence>
<protein>
    <submittedName>
        <fullName evidence="1">Proteic killer suppression protein</fullName>
    </submittedName>
</protein>
<dbReference type="Proteomes" id="UP000198675">
    <property type="component" value="Chromosome I"/>
</dbReference>
<sequence length="36" mass="4012">MAGVSAIALPTRGTSKNYLRCHCCVKNKLKMLIYNL</sequence>
<reference evidence="2" key="1">
    <citation type="submission" date="2016-10" db="EMBL/GenBank/DDBJ databases">
        <authorList>
            <person name="Varghese N."/>
            <person name="Submissions S."/>
        </authorList>
    </citation>
    <scope>NUCLEOTIDE SEQUENCE [LARGE SCALE GENOMIC DNA]</scope>
    <source>
        <strain evidence="2">KCTC 32246</strain>
    </source>
</reference>
<gene>
    <name evidence="1" type="ORF">SAMN05216363_3374</name>
</gene>
<name>A0A1H2MGP8_9PSED</name>
<organism evidence="1 2">
    <name type="scientific">Pseudomonas sihuiensis</name>
    <dbReference type="NCBI Taxonomy" id="1274359"/>
    <lineage>
        <taxon>Bacteria</taxon>
        <taxon>Pseudomonadati</taxon>
        <taxon>Pseudomonadota</taxon>
        <taxon>Gammaproteobacteria</taxon>
        <taxon>Pseudomonadales</taxon>
        <taxon>Pseudomonadaceae</taxon>
        <taxon>Pseudomonas</taxon>
    </lineage>
</organism>